<proteinExistence type="predicted"/>
<name>A0A1G2T141_9BACT</name>
<feature type="transmembrane region" description="Helical" evidence="1">
    <location>
        <begin position="12"/>
        <end position="32"/>
    </location>
</feature>
<evidence type="ECO:0000256" key="1">
    <source>
        <dbReference type="SAM" id="Phobius"/>
    </source>
</evidence>
<dbReference type="AlphaFoldDB" id="A0A1G2T141"/>
<evidence type="ECO:0000313" key="3">
    <source>
        <dbReference type="Proteomes" id="UP000178538"/>
    </source>
</evidence>
<protein>
    <submittedName>
        <fullName evidence="2">Uncharacterized protein</fullName>
    </submittedName>
</protein>
<organism evidence="2 3">
    <name type="scientific">Candidatus Zambryskibacteria bacterium RIFCSPHIGHO2_01_FULL_44_22b</name>
    <dbReference type="NCBI Taxonomy" id="1802737"/>
    <lineage>
        <taxon>Bacteria</taxon>
        <taxon>Candidatus Zambryskiibacteriota</taxon>
    </lineage>
</organism>
<dbReference type="EMBL" id="MHVG01000009">
    <property type="protein sequence ID" value="OHA91007.1"/>
    <property type="molecule type" value="Genomic_DNA"/>
</dbReference>
<gene>
    <name evidence="2" type="ORF">A2832_00260</name>
</gene>
<evidence type="ECO:0000313" key="2">
    <source>
        <dbReference type="EMBL" id="OHA91007.1"/>
    </source>
</evidence>
<reference evidence="2 3" key="1">
    <citation type="journal article" date="2016" name="Nat. Commun.">
        <title>Thousands of microbial genomes shed light on interconnected biogeochemical processes in an aquifer system.</title>
        <authorList>
            <person name="Anantharaman K."/>
            <person name="Brown C.T."/>
            <person name="Hug L.A."/>
            <person name="Sharon I."/>
            <person name="Castelle C.J."/>
            <person name="Probst A.J."/>
            <person name="Thomas B.C."/>
            <person name="Singh A."/>
            <person name="Wilkins M.J."/>
            <person name="Karaoz U."/>
            <person name="Brodie E.L."/>
            <person name="Williams K.H."/>
            <person name="Hubbard S.S."/>
            <person name="Banfield J.F."/>
        </authorList>
    </citation>
    <scope>NUCLEOTIDE SEQUENCE [LARGE SCALE GENOMIC DNA]</scope>
</reference>
<dbReference type="STRING" id="1802737.A2832_00260"/>
<sequence length="84" mass="9431">MMANPQTDWKIVFTSTLILVIIAVALSILVFVKIDKEEVFVSGYGANRALDTSLLEDTVDYYENKAEEFEKIKTNKTSVVDPSI</sequence>
<dbReference type="Proteomes" id="UP000178538">
    <property type="component" value="Unassembled WGS sequence"/>
</dbReference>
<keyword evidence="1" id="KW-0812">Transmembrane</keyword>
<keyword evidence="1" id="KW-1133">Transmembrane helix</keyword>
<comment type="caution">
    <text evidence="2">The sequence shown here is derived from an EMBL/GenBank/DDBJ whole genome shotgun (WGS) entry which is preliminary data.</text>
</comment>
<keyword evidence="1" id="KW-0472">Membrane</keyword>
<accession>A0A1G2T141</accession>